<gene>
    <name evidence="1" type="ORF">S01H1_35907</name>
</gene>
<reference evidence="1" key="1">
    <citation type="journal article" date="2014" name="Front. Microbiol.">
        <title>High frequency of phylogenetically diverse reductive dehalogenase-homologous genes in deep subseafloor sedimentary metagenomes.</title>
        <authorList>
            <person name="Kawai M."/>
            <person name="Futagami T."/>
            <person name="Toyoda A."/>
            <person name="Takaki Y."/>
            <person name="Nishi S."/>
            <person name="Hori S."/>
            <person name="Arai W."/>
            <person name="Tsubouchi T."/>
            <person name="Morono Y."/>
            <person name="Uchiyama I."/>
            <person name="Ito T."/>
            <person name="Fujiyama A."/>
            <person name="Inagaki F."/>
            <person name="Takami H."/>
        </authorList>
    </citation>
    <scope>NUCLEOTIDE SEQUENCE</scope>
    <source>
        <strain evidence="1">Expedition CK06-06</strain>
    </source>
</reference>
<dbReference type="InterPro" id="IPR036457">
    <property type="entry name" value="PPM-type-like_dom_sf"/>
</dbReference>
<feature type="non-terminal residue" evidence="1">
    <location>
        <position position="1"/>
    </location>
</feature>
<dbReference type="EMBL" id="BARS01022461">
    <property type="protein sequence ID" value="GAG13780.1"/>
    <property type="molecule type" value="Genomic_DNA"/>
</dbReference>
<dbReference type="AlphaFoldDB" id="X0V6N7"/>
<proteinExistence type="predicted"/>
<organism evidence="1">
    <name type="scientific">marine sediment metagenome</name>
    <dbReference type="NCBI Taxonomy" id="412755"/>
    <lineage>
        <taxon>unclassified sequences</taxon>
        <taxon>metagenomes</taxon>
        <taxon>ecological metagenomes</taxon>
    </lineage>
</organism>
<evidence type="ECO:0000313" key="1">
    <source>
        <dbReference type="EMBL" id="GAG13780.1"/>
    </source>
</evidence>
<sequence>DGRMVTEIWVGQFCIVGGEACEQGPWVGAFPARGGALAADLYVLVEPSLPGSEDFCQPLVAVIGRLFRQQRLSVTGALLASLRAAHNHLRDWNDRSLREHRVGAGATCLALRGAEAYLAQAGPALAYCRHQGQLRALSPQEATAVEPIGIAAEFYPSFSCCQVAAGDALLLTTTSLHSIADDQVMEGLLALQAQDILPELYSLVRHLPEFAALLIAFLPTEP</sequence>
<name>X0V6N7_9ZZZZ</name>
<dbReference type="SUPFAM" id="SSF81606">
    <property type="entry name" value="PP2C-like"/>
    <property type="match status" value="1"/>
</dbReference>
<protein>
    <recommendedName>
        <fullName evidence="2">PPM-type phosphatase domain-containing protein</fullName>
    </recommendedName>
</protein>
<comment type="caution">
    <text evidence="1">The sequence shown here is derived from an EMBL/GenBank/DDBJ whole genome shotgun (WGS) entry which is preliminary data.</text>
</comment>
<evidence type="ECO:0008006" key="2">
    <source>
        <dbReference type="Google" id="ProtNLM"/>
    </source>
</evidence>
<accession>X0V6N7</accession>
<dbReference type="Gene3D" id="3.60.40.10">
    <property type="entry name" value="PPM-type phosphatase domain"/>
    <property type="match status" value="1"/>
</dbReference>